<accession>A0A9W7FXC0</accession>
<dbReference type="AlphaFoldDB" id="A0A9W7FXC0"/>
<sequence length="280" mass="29932">MTLSGAALGPNLDNYHSAFGVLKYESPVKLYLPMGVGGDGNPVLTTALWVPPLFGLAGIIIGGLYFVLDDLLSTGTDKRRPSWPKIWVTISAFTFQYWLSGALFSSGLDDGSILKIMTALASLGFFVFDGTLTGLVVSAATAVGGPLIEYFLINTTDQYHYAHTEFMGSFPLWILPVYALGGPAVGNLARGVRMLVLEGDEVEGGRGGGTESVCGVCQNSRVNPCPNCDGVGFYESYGAQVKCNCCKGSGQTICRTCFGENGIDPYDLEGVREFMKRRPD</sequence>
<dbReference type="PANTHER" id="PTHR36774">
    <property type="entry name" value="INSULIN-INDUCED PROTEIN"/>
    <property type="match status" value="1"/>
</dbReference>
<keyword evidence="3" id="KW-1185">Reference proteome</keyword>
<dbReference type="EMBL" id="BRYA01000610">
    <property type="protein sequence ID" value="GMI25475.1"/>
    <property type="molecule type" value="Genomic_DNA"/>
</dbReference>
<evidence type="ECO:0000256" key="1">
    <source>
        <dbReference type="SAM" id="Phobius"/>
    </source>
</evidence>
<reference evidence="3" key="1">
    <citation type="journal article" date="2023" name="Commun. Biol.">
        <title>Genome analysis of Parmales, the sister group of diatoms, reveals the evolutionary specialization of diatoms from phago-mixotrophs to photoautotrophs.</title>
        <authorList>
            <person name="Ban H."/>
            <person name="Sato S."/>
            <person name="Yoshikawa S."/>
            <person name="Yamada K."/>
            <person name="Nakamura Y."/>
            <person name="Ichinomiya M."/>
            <person name="Sato N."/>
            <person name="Blanc-Mathieu R."/>
            <person name="Endo H."/>
            <person name="Kuwata A."/>
            <person name="Ogata H."/>
        </authorList>
    </citation>
    <scope>NUCLEOTIDE SEQUENCE [LARGE SCALE GENOMIC DNA]</scope>
</reference>
<evidence type="ECO:0000313" key="3">
    <source>
        <dbReference type="Proteomes" id="UP001165065"/>
    </source>
</evidence>
<dbReference type="Proteomes" id="UP001165065">
    <property type="component" value="Unassembled WGS sequence"/>
</dbReference>
<proteinExistence type="predicted"/>
<protein>
    <submittedName>
        <fullName evidence="2">Uncharacterized protein</fullName>
    </submittedName>
</protein>
<dbReference type="OrthoDB" id="205546at2759"/>
<feature type="transmembrane region" description="Helical" evidence="1">
    <location>
        <begin position="173"/>
        <end position="189"/>
    </location>
</feature>
<evidence type="ECO:0000313" key="2">
    <source>
        <dbReference type="EMBL" id="GMI25475.1"/>
    </source>
</evidence>
<keyword evidence="1" id="KW-1133">Transmembrane helix</keyword>
<keyword evidence="1" id="KW-0812">Transmembrane</keyword>
<comment type="caution">
    <text evidence="2">The sequence shown here is derived from an EMBL/GenBank/DDBJ whole genome shotgun (WGS) entry which is preliminary data.</text>
</comment>
<feature type="transmembrane region" description="Helical" evidence="1">
    <location>
        <begin position="135"/>
        <end position="153"/>
    </location>
</feature>
<organism evidence="2 3">
    <name type="scientific">Triparma columacea</name>
    <dbReference type="NCBI Taxonomy" id="722753"/>
    <lineage>
        <taxon>Eukaryota</taxon>
        <taxon>Sar</taxon>
        <taxon>Stramenopiles</taxon>
        <taxon>Ochrophyta</taxon>
        <taxon>Bolidophyceae</taxon>
        <taxon>Parmales</taxon>
        <taxon>Triparmaceae</taxon>
        <taxon>Triparma</taxon>
    </lineage>
</organism>
<gene>
    <name evidence="2" type="ORF">TrCOL_g3898</name>
</gene>
<dbReference type="PANTHER" id="PTHR36774:SF1">
    <property type="entry name" value="INSULIN-INDUCED PROTEIN"/>
    <property type="match status" value="1"/>
</dbReference>
<feature type="transmembrane region" description="Helical" evidence="1">
    <location>
        <begin position="87"/>
        <end position="106"/>
    </location>
</feature>
<keyword evidence="1" id="KW-0472">Membrane</keyword>
<feature type="transmembrane region" description="Helical" evidence="1">
    <location>
        <begin position="48"/>
        <end position="67"/>
    </location>
</feature>
<name>A0A9W7FXC0_9STRA</name>